<feature type="transmembrane region" description="Helical" evidence="1">
    <location>
        <begin position="188"/>
        <end position="206"/>
    </location>
</feature>
<dbReference type="RefSeq" id="WP_141623011.1">
    <property type="nucleotide sequence ID" value="NZ_CP041242.1"/>
</dbReference>
<keyword evidence="3" id="KW-0378">Hydrolase</keyword>
<feature type="domain" description="CAAX prenyl protease 2/Lysostaphin resistance protein A-like" evidence="2">
    <location>
        <begin position="146"/>
        <end position="255"/>
    </location>
</feature>
<dbReference type="InterPro" id="IPR003675">
    <property type="entry name" value="Rce1/LyrA-like_dom"/>
</dbReference>
<dbReference type="Proteomes" id="UP000317199">
    <property type="component" value="Chromosome"/>
</dbReference>
<feature type="transmembrane region" description="Helical" evidence="1">
    <location>
        <begin position="20"/>
        <end position="40"/>
    </location>
</feature>
<dbReference type="Pfam" id="PF02517">
    <property type="entry name" value="Rce1-like"/>
    <property type="match status" value="1"/>
</dbReference>
<dbReference type="AlphaFoldDB" id="A0A514BQK0"/>
<accession>A0A514BQK0</accession>
<evidence type="ECO:0000256" key="1">
    <source>
        <dbReference type="SAM" id="Phobius"/>
    </source>
</evidence>
<feature type="transmembrane region" description="Helical" evidence="1">
    <location>
        <begin position="52"/>
        <end position="72"/>
    </location>
</feature>
<keyword evidence="1" id="KW-0812">Transmembrane</keyword>
<keyword evidence="3" id="KW-0645">Protease</keyword>
<dbReference type="GO" id="GO:0080120">
    <property type="term" value="P:CAAX-box protein maturation"/>
    <property type="evidence" value="ECO:0007669"/>
    <property type="project" value="UniProtKB-ARBA"/>
</dbReference>
<keyword evidence="4" id="KW-1185">Reference proteome</keyword>
<feature type="transmembrane region" description="Helical" evidence="1">
    <location>
        <begin position="106"/>
        <end position="127"/>
    </location>
</feature>
<proteinExistence type="predicted"/>
<dbReference type="EMBL" id="CP041242">
    <property type="protein sequence ID" value="QDH69670.1"/>
    <property type="molecule type" value="Genomic_DNA"/>
</dbReference>
<dbReference type="GO" id="GO:0006508">
    <property type="term" value="P:proteolysis"/>
    <property type="evidence" value="ECO:0007669"/>
    <property type="project" value="UniProtKB-KW"/>
</dbReference>
<keyword evidence="1" id="KW-1133">Transmembrane helix</keyword>
<protein>
    <submittedName>
        <fullName evidence="3">CPBP family intramembrane metalloprotease</fullName>
    </submittedName>
</protein>
<dbReference type="GO" id="GO:0004175">
    <property type="term" value="F:endopeptidase activity"/>
    <property type="evidence" value="ECO:0007669"/>
    <property type="project" value="UniProtKB-ARBA"/>
</dbReference>
<feature type="transmembrane region" description="Helical" evidence="1">
    <location>
        <begin position="212"/>
        <end position="239"/>
    </location>
</feature>
<dbReference type="KEGG" id="lyj:FKV23_05860"/>
<name>A0A514BQK0_9GAMM</name>
<gene>
    <name evidence="3" type="ORF">FKV23_05860</name>
</gene>
<keyword evidence="3" id="KW-0482">Metalloprotease</keyword>
<feature type="transmembrane region" description="Helical" evidence="1">
    <location>
        <begin position="155"/>
        <end position="176"/>
    </location>
</feature>
<evidence type="ECO:0000313" key="4">
    <source>
        <dbReference type="Proteomes" id="UP000317199"/>
    </source>
</evidence>
<evidence type="ECO:0000313" key="3">
    <source>
        <dbReference type="EMBL" id="QDH69670.1"/>
    </source>
</evidence>
<evidence type="ECO:0000259" key="2">
    <source>
        <dbReference type="Pfam" id="PF02517"/>
    </source>
</evidence>
<dbReference type="OrthoDB" id="378663at2"/>
<sequence length="270" mass="28676">MAAATTLPASITPWKHDLKIAALLGAVSAMAVVAVFPYLVQIMPEKFEKLPVSITVLAIAQSVQALVMLGLMSLAGLRMGHRVGLGAPLLQHWLNRQPLEDDSPRPLQAIVIGIAVALAILALSGLIDPLLPEMRNPPAEADAAKSALNGLLASFYGGIVEELQLRLFLMTLLVWLVARLRKSMPPPAVYWAAIVIAALLFGAGHLPVANTIWGLDAIVVLRTLLLNAIAGLAFGWLYWKRGLEMAIVAHFSADIVLHVVTPLVSGGAGP</sequence>
<reference evidence="3 4" key="1">
    <citation type="submission" date="2019-06" db="EMBL/GenBank/DDBJ databases">
        <title>Lysobacter alkalisoli sp. nov. isolated from saline-alkali soil.</title>
        <authorList>
            <person name="Sun J.-Q."/>
            <person name="Xu L."/>
        </authorList>
    </citation>
    <scope>NUCLEOTIDE SEQUENCE [LARGE SCALE GENOMIC DNA]</scope>
    <source>
        <strain evidence="3 4">SJ-36</strain>
    </source>
</reference>
<organism evidence="3 4">
    <name type="scientific">Marilutibacter alkalisoli</name>
    <dbReference type="NCBI Taxonomy" id="2591633"/>
    <lineage>
        <taxon>Bacteria</taxon>
        <taxon>Pseudomonadati</taxon>
        <taxon>Pseudomonadota</taxon>
        <taxon>Gammaproteobacteria</taxon>
        <taxon>Lysobacterales</taxon>
        <taxon>Lysobacteraceae</taxon>
        <taxon>Marilutibacter</taxon>
    </lineage>
</organism>
<keyword evidence="1" id="KW-0472">Membrane</keyword>
<dbReference type="GO" id="GO:0008237">
    <property type="term" value="F:metallopeptidase activity"/>
    <property type="evidence" value="ECO:0007669"/>
    <property type="project" value="UniProtKB-KW"/>
</dbReference>